<dbReference type="InterPro" id="IPR006860">
    <property type="entry name" value="FecR"/>
</dbReference>
<evidence type="ECO:0000313" key="4">
    <source>
        <dbReference type="Proteomes" id="UP000317243"/>
    </source>
</evidence>
<dbReference type="OrthoDB" id="9812352at2"/>
<dbReference type="Proteomes" id="UP000317243">
    <property type="component" value="Unassembled WGS sequence"/>
</dbReference>
<keyword evidence="1" id="KW-0812">Transmembrane</keyword>
<dbReference type="InterPro" id="IPR011989">
    <property type="entry name" value="ARM-like"/>
</dbReference>
<keyword evidence="4" id="KW-1185">Reference proteome</keyword>
<dbReference type="RefSeq" id="WP_146508580.1">
    <property type="nucleotide sequence ID" value="NZ_SIHI01000001.1"/>
</dbReference>
<keyword evidence="1" id="KW-1133">Transmembrane helix</keyword>
<dbReference type="Pfam" id="PF04773">
    <property type="entry name" value="FecR"/>
    <property type="match status" value="1"/>
</dbReference>
<feature type="transmembrane region" description="Helical" evidence="1">
    <location>
        <begin position="96"/>
        <end position="119"/>
    </location>
</feature>
<dbReference type="Gene3D" id="1.25.10.10">
    <property type="entry name" value="Leucine-rich Repeat Variant"/>
    <property type="match status" value="1"/>
</dbReference>
<evidence type="ECO:0000313" key="3">
    <source>
        <dbReference type="EMBL" id="TWT58294.1"/>
    </source>
</evidence>
<accession>A0A5C5X5U7</accession>
<organism evidence="3 4">
    <name type="scientific">Thalassoglobus neptunius</name>
    <dbReference type="NCBI Taxonomy" id="1938619"/>
    <lineage>
        <taxon>Bacteria</taxon>
        <taxon>Pseudomonadati</taxon>
        <taxon>Planctomycetota</taxon>
        <taxon>Planctomycetia</taxon>
        <taxon>Planctomycetales</taxon>
        <taxon>Planctomycetaceae</taxon>
        <taxon>Thalassoglobus</taxon>
    </lineage>
</organism>
<keyword evidence="1" id="KW-0472">Membrane</keyword>
<gene>
    <name evidence="3" type="ORF">KOR42_16680</name>
</gene>
<name>A0A5C5X5U7_9PLAN</name>
<evidence type="ECO:0000256" key="1">
    <source>
        <dbReference type="SAM" id="Phobius"/>
    </source>
</evidence>
<dbReference type="AlphaFoldDB" id="A0A5C5X5U7"/>
<reference evidence="3 4" key="1">
    <citation type="submission" date="2019-02" db="EMBL/GenBank/DDBJ databases">
        <title>Deep-cultivation of Planctomycetes and their phenomic and genomic characterization uncovers novel biology.</title>
        <authorList>
            <person name="Wiegand S."/>
            <person name="Jogler M."/>
            <person name="Boedeker C."/>
            <person name="Pinto D."/>
            <person name="Vollmers J."/>
            <person name="Rivas-Marin E."/>
            <person name="Kohn T."/>
            <person name="Peeters S.H."/>
            <person name="Heuer A."/>
            <person name="Rast P."/>
            <person name="Oberbeckmann S."/>
            <person name="Bunk B."/>
            <person name="Jeske O."/>
            <person name="Meyerdierks A."/>
            <person name="Storesund J.E."/>
            <person name="Kallscheuer N."/>
            <person name="Luecker S."/>
            <person name="Lage O.M."/>
            <person name="Pohl T."/>
            <person name="Merkel B.J."/>
            <person name="Hornburger P."/>
            <person name="Mueller R.-W."/>
            <person name="Bruemmer F."/>
            <person name="Labrenz M."/>
            <person name="Spormann A.M."/>
            <person name="Op Den Camp H."/>
            <person name="Overmann J."/>
            <person name="Amann R."/>
            <person name="Jetten M.S.M."/>
            <person name="Mascher T."/>
            <person name="Medema M.H."/>
            <person name="Devos D.P."/>
            <person name="Kaster A.-K."/>
            <person name="Ovreas L."/>
            <person name="Rohde M."/>
            <person name="Galperin M.Y."/>
            <person name="Jogler C."/>
        </authorList>
    </citation>
    <scope>NUCLEOTIDE SEQUENCE [LARGE SCALE GENOMIC DNA]</scope>
    <source>
        <strain evidence="3 4">KOR42</strain>
    </source>
</reference>
<dbReference type="SUPFAM" id="SSF48371">
    <property type="entry name" value="ARM repeat"/>
    <property type="match status" value="1"/>
</dbReference>
<comment type="caution">
    <text evidence="3">The sequence shown here is derived from an EMBL/GenBank/DDBJ whole genome shotgun (WGS) entry which is preliminary data.</text>
</comment>
<dbReference type="EMBL" id="SIHI01000001">
    <property type="protein sequence ID" value="TWT58294.1"/>
    <property type="molecule type" value="Genomic_DNA"/>
</dbReference>
<dbReference type="InterPro" id="IPR016024">
    <property type="entry name" value="ARM-type_fold"/>
</dbReference>
<sequence length="497" mass="55250">MRCESIQQQICESPDHYSDDPDGEIILQHLTECHVCRAFAQQVRSVHLDLLKIGSENLDRSLSIADRVLLDISEMDQSGAVAGAHRSNRNRYSAPFKWNAILSCAASAFVGFVLAILWMRPLNEPEPIIVEQSLEVPVKNSPLHSPSGDMEETSFSDSDTAAHLVHATGKVSIRVKEDEPWSEVEMVSLPAFGCPSSGSVRTEEGVLCELETTTGSRVRLNESSEIKVHSGDEVELVRGQVWFRASTDAPLRVKTSGSEKTQEKADSDWRLMCHSNTESLASCAPDQPLQVAAALGSVDVSLNGVDRTLPPGTFFTLADGEVNVRESSQDILNAERWMQPLLTLAGHGNPELTKRVDALLAQIGRTKLSSMFERDLRNLGEFAALPLMRFVSAEESANESKQRQLAIRIIADTAPIWMVPDLIQSLNDDDGVVRMESARGLLRLTEETMGIPLEDWMRERDVWEPAFIRWNEWWQENRSAFPVSPTNVVPLQDPKTL</sequence>
<feature type="domain" description="FecR protein" evidence="2">
    <location>
        <begin position="200"/>
        <end position="258"/>
    </location>
</feature>
<protein>
    <recommendedName>
        <fullName evidence="2">FecR protein domain-containing protein</fullName>
    </recommendedName>
</protein>
<proteinExistence type="predicted"/>
<evidence type="ECO:0000259" key="2">
    <source>
        <dbReference type="Pfam" id="PF04773"/>
    </source>
</evidence>